<comment type="caution">
    <text evidence="1">The sequence shown here is derived from an EMBL/GenBank/DDBJ whole genome shotgun (WGS) entry which is preliminary data.</text>
</comment>
<proteinExistence type="predicted"/>
<gene>
    <name evidence="1" type="ORF">E2C01_014596</name>
</gene>
<reference evidence="1 2" key="1">
    <citation type="submission" date="2019-05" db="EMBL/GenBank/DDBJ databases">
        <title>Another draft genome of Portunus trituberculatus and its Hox gene families provides insights of decapod evolution.</title>
        <authorList>
            <person name="Jeong J.-H."/>
            <person name="Song I."/>
            <person name="Kim S."/>
            <person name="Choi T."/>
            <person name="Kim D."/>
            <person name="Ryu S."/>
            <person name="Kim W."/>
        </authorList>
    </citation>
    <scope>NUCLEOTIDE SEQUENCE [LARGE SCALE GENOMIC DNA]</scope>
    <source>
        <tissue evidence="1">Muscle</tissue>
    </source>
</reference>
<dbReference type="AlphaFoldDB" id="A0A5B7DKH9"/>
<dbReference type="EMBL" id="VSRR010000995">
    <property type="protein sequence ID" value="MPC21607.1"/>
    <property type="molecule type" value="Genomic_DNA"/>
</dbReference>
<organism evidence="1 2">
    <name type="scientific">Portunus trituberculatus</name>
    <name type="common">Swimming crab</name>
    <name type="synonym">Neptunus trituberculatus</name>
    <dbReference type="NCBI Taxonomy" id="210409"/>
    <lineage>
        <taxon>Eukaryota</taxon>
        <taxon>Metazoa</taxon>
        <taxon>Ecdysozoa</taxon>
        <taxon>Arthropoda</taxon>
        <taxon>Crustacea</taxon>
        <taxon>Multicrustacea</taxon>
        <taxon>Malacostraca</taxon>
        <taxon>Eumalacostraca</taxon>
        <taxon>Eucarida</taxon>
        <taxon>Decapoda</taxon>
        <taxon>Pleocyemata</taxon>
        <taxon>Brachyura</taxon>
        <taxon>Eubrachyura</taxon>
        <taxon>Portunoidea</taxon>
        <taxon>Portunidae</taxon>
        <taxon>Portuninae</taxon>
        <taxon>Portunus</taxon>
    </lineage>
</organism>
<name>A0A5B7DKH9_PORTR</name>
<protein>
    <submittedName>
        <fullName evidence="1">Uncharacterized protein</fullName>
    </submittedName>
</protein>
<dbReference type="Proteomes" id="UP000324222">
    <property type="component" value="Unassembled WGS sequence"/>
</dbReference>
<sequence>MAGRTRGSQCPAPSHASTVHTSLRMRSARQHILHLLQNSGGRVGGIRSSGQENQVQALLRSCFKEKRKKRYRVSGKCVPSDILMPPTIFRRGSDHSHLGMFLTRPGRASMTFCCYPHLVRNCFFQGLLAVDCNGGKGRTATLGGGDI</sequence>
<keyword evidence="2" id="KW-1185">Reference proteome</keyword>
<evidence type="ECO:0000313" key="1">
    <source>
        <dbReference type="EMBL" id="MPC21607.1"/>
    </source>
</evidence>
<evidence type="ECO:0000313" key="2">
    <source>
        <dbReference type="Proteomes" id="UP000324222"/>
    </source>
</evidence>
<accession>A0A5B7DKH9</accession>